<dbReference type="Gene3D" id="1.20.58.1310">
    <property type="entry name" value="PRONE domain, subdomain 2"/>
    <property type="match status" value="1"/>
</dbReference>
<gene>
    <name evidence="4" type="ORF">ZOSMA_4016G00010</name>
</gene>
<evidence type="ECO:0000313" key="4">
    <source>
        <dbReference type="EMBL" id="KMZ63517.1"/>
    </source>
</evidence>
<accession>A0A0K9P5L6</accession>
<evidence type="ECO:0000259" key="3">
    <source>
        <dbReference type="PROSITE" id="PS51334"/>
    </source>
</evidence>
<sequence>SYCIETTSKKPIKTDMELMKEKFAKLLLGEDMSGGGKGVPSALALSNAITNLAASVFSEQRKLEPMPDDRKTRWKKEIDWLLSVTDNIVEMVPKIQQTSNGIQLEIMTTQQRTDLHTKIPVLRKLDAMLLDYLENFKDQNEFRNDEKWWLPIVKVLPEGLSVVSRKWLEFQKESVHKIFKAANAQVLSTMEIPENYIESLPKNGRESLGDVLYKGITVESFDPEQLLSTLDMSTEHKTVELKNRIEASVVIWKRKMHNKEKSSLSSSVSLENREIFEERAETILVFLKQRFPSIPQSTLEVSKIQYNKDVGHSILESYSRILESLAYTVMSLIEDVLYADSFAQNPESKRRPVTVLGPVTGLVKFPNPEEEIRNLNSMDAPSSMTLLDFMGWQSGMMEGMIDAKHEEDSKRKDLKSFINRNFNDLKLGKLHKIHINKKTSYKEKLEKMGLRSPSARQ</sequence>
<dbReference type="Pfam" id="PF03759">
    <property type="entry name" value="PRONE"/>
    <property type="match status" value="1"/>
</dbReference>
<dbReference type="PANTHER" id="PTHR33101:SF10">
    <property type="entry name" value="ROP GUANINE NUCLEOTIDE EXCHANGE FACTOR 12"/>
    <property type="match status" value="1"/>
</dbReference>
<dbReference type="OMA" id="ENGKRDD"/>
<dbReference type="EMBL" id="LFYR01001218">
    <property type="protein sequence ID" value="KMZ63517.1"/>
    <property type="molecule type" value="Genomic_DNA"/>
</dbReference>
<dbReference type="PANTHER" id="PTHR33101">
    <property type="entry name" value="ROP GUANINE NUCLEOTIDE EXCHANGE FACTOR 1"/>
    <property type="match status" value="1"/>
</dbReference>
<dbReference type="AlphaFoldDB" id="A0A0K9P5L6"/>
<comment type="caution">
    <text evidence="4">The sequence shown here is derived from an EMBL/GenBank/DDBJ whole genome shotgun (WGS) entry which is preliminary data.</text>
</comment>
<evidence type="ECO:0000256" key="2">
    <source>
        <dbReference type="PROSITE-ProRule" id="PRU00663"/>
    </source>
</evidence>
<feature type="non-terminal residue" evidence="4">
    <location>
        <position position="1"/>
    </location>
</feature>
<reference evidence="5" key="1">
    <citation type="journal article" date="2016" name="Nature">
        <title>The genome of the seagrass Zostera marina reveals angiosperm adaptation to the sea.</title>
        <authorList>
            <person name="Olsen J.L."/>
            <person name="Rouze P."/>
            <person name="Verhelst B."/>
            <person name="Lin Y.-C."/>
            <person name="Bayer T."/>
            <person name="Collen J."/>
            <person name="Dattolo E."/>
            <person name="De Paoli E."/>
            <person name="Dittami S."/>
            <person name="Maumus F."/>
            <person name="Michel G."/>
            <person name="Kersting A."/>
            <person name="Lauritano C."/>
            <person name="Lohaus R."/>
            <person name="Toepel M."/>
            <person name="Tonon T."/>
            <person name="Vanneste K."/>
            <person name="Amirebrahimi M."/>
            <person name="Brakel J."/>
            <person name="Bostroem C."/>
            <person name="Chovatia M."/>
            <person name="Grimwood J."/>
            <person name="Jenkins J.W."/>
            <person name="Jueterbock A."/>
            <person name="Mraz A."/>
            <person name="Stam W.T."/>
            <person name="Tice H."/>
            <person name="Bornberg-Bauer E."/>
            <person name="Green P.J."/>
            <person name="Pearson G.A."/>
            <person name="Procaccini G."/>
            <person name="Duarte C.M."/>
            <person name="Schmutz J."/>
            <person name="Reusch T.B.H."/>
            <person name="Van de Peer Y."/>
        </authorList>
    </citation>
    <scope>NUCLEOTIDE SEQUENCE [LARGE SCALE GENOMIC DNA]</scope>
    <source>
        <strain evidence="5">cv. Finnish</strain>
    </source>
</reference>
<dbReference type="FunFam" id="1.20.58.1310:FF:000001">
    <property type="entry name" value="Rop guanine nucleotide exchange factor 9"/>
    <property type="match status" value="1"/>
</dbReference>
<dbReference type="InterPro" id="IPR038937">
    <property type="entry name" value="RopGEF"/>
</dbReference>
<proteinExistence type="predicted"/>
<evidence type="ECO:0000256" key="1">
    <source>
        <dbReference type="ARBA" id="ARBA00022658"/>
    </source>
</evidence>
<dbReference type="Proteomes" id="UP000036987">
    <property type="component" value="Unassembled WGS sequence"/>
</dbReference>
<evidence type="ECO:0000313" key="5">
    <source>
        <dbReference type="Proteomes" id="UP000036987"/>
    </source>
</evidence>
<dbReference type="PROSITE" id="PS51334">
    <property type="entry name" value="PRONE"/>
    <property type="match status" value="1"/>
</dbReference>
<dbReference type="InterPro" id="IPR005512">
    <property type="entry name" value="PRONE_dom"/>
</dbReference>
<dbReference type="Gene3D" id="1.20.58.2010">
    <property type="entry name" value="PRONE domain, subdomain 1"/>
    <property type="match status" value="1"/>
</dbReference>
<dbReference type="GO" id="GO:0005085">
    <property type="term" value="F:guanyl-nucleotide exchange factor activity"/>
    <property type="evidence" value="ECO:0000318"/>
    <property type="project" value="GO_Central"/>
</dbReference>
<feature type="domain" description="PRONE" evidence="3">
    <location>
        <begin position="6"/>
        <end position="350"/>
    </location>
</feature>
<name>A0A0K9P5L6_ZOSMR</name>
<protein>
    <submittedName>
        <fullName evidence="4">Rop guanine nucleotide exchange factor</fullName>
    </submittedName>
</protein>
<dbReference type="GO" id="GO:0005886">
    <property type="term" value="C:plasma membrane"/>
    <property type="evidence" value="ECO:0000318"/>
    <property type="project" value="GO_Central"/>
</dbReference>
<dbReference type="OrthoDB" id="1053009at2759"/>
<keyword evidence="5" id="KW-1185">Reference proteome</keyword>
<dbReference type="FunFam" id="1.20.58.2010:FF:000001">
    <property type="entry name" value="Rop guanine nucleotide exchange factor 14"/>
    <property type="match status" value="1"/>
</dbReference>
<organism evidence="4 5">
    <name type="scientific">Zostera marina</name>
    <name type="common">Eelgrass</name>
    <dbReference type="NCBI Taxonomy" id="29655"/>
    <lineage>
        <taxon>Eukaryota</taxon>
        <taxon>Viridiplantae</taxon>
        <taxon>Streptophyta</taxon>
        <taxon>Embryophyta</taxon>
        <taxon>Tracheophyta</taxon>
        <taxon>Spermatophyta</taxon>
        <taxon>Magnoliopsida</taxon>
        <taxon>Liliopsida</taxon>
        <taxon>Zosteraceae</taxon>
        <taxon>Zostera</taxon>
    </lineage>
</organism>
<keyword evidence="1 2" id="KW-0344">Guanine-nucleotide releasing factor</keyword>